<comment type="cofactor">
    <cofactor evidence="1">
        <name>Fe(2+)</name>
        <dbReference type="ChEBI" id="CHEBI:29033"/>
    </cofactor>
</comment>
<evidence type="ECO:0000256" key="10">
    <source>
        <dbReference type="ARBA" id="ARBA00022853"/>
    </source>
</evidence>
<dbReference type="InterPro" id="IPR041070">
    <property type="entry name" value="JHD"/>
</dbReference>
<keyword evidence="8" id="KW-0863">Zinc-finger</keyword>
<feature type="domain" description="JmjC" evidence="20">
    <location>
        <begin position="248"/>
        <end position="409"/>
    </location>
</feature>
<accession>A0A5B0M2H8</accession>
<reference evidence="21 22" key="1">
    <citation type="submission" date="2019-05" db="EMBL/GenBank/DDBJ databases">
        <title>Emergence of the Ug99 lineage of the wheat stem rust pathogen through somatic hybridization.</title>
        <authorList>
            <person name="Li F."/>
            <person name="Upadhyaya N.M."/>
            <person name="Sperschneider J."/>
            <person name="Matny O."/>
            <person name="Nguyen-Phuc H."/>
            <person name="Mago R."/>
            <person name="Raley C."/>
            <person name="Miller M.E."/>
            <person name="Silverstein K.A.T."/>
            <person name="Henningsen E."/>
            <person name="Hirsch C.D."/>
            <person name="Visser B."/>
            <person name="Pretorius Z.A."/>
            <person name="Steffenson B.J."/>
            <person name="Schwessinger B."/>
            <person name="Dodds P.N."/>
            <person name="Figueroa M."/>
        </authorList>
    </citation>
    <scope>NUCLEOTIDE SEQUENCE [LARGE SCALE GENOMIC DNA]</scope>
    <source>
        <strain evidence="21 22">Ug99</strain>
    </source>
</reference>
<protein>
    <recommendedName>
        <fullName evidence="6">JmjC domain-containing histone demethylation protein 1</fullName>
        <ecNumber evidence="5">1.14.11.27</ecNumber>
    </recommendedName>
    <alternativeName>
        <fullName evidence="17">[Histone-H3]-lysine-36 demethylase 1</fullName>
    </alternativeName>
</protein>
<feature type="region of interest" description="Disordered" evidence="19">
    <location>
        <begin position="441"/>
        <end position="461"/>
    </location>
</feature>
<dbReference type="EMBL" id="VDEP01000484">
    <property type="protein sequence ID" value="KAA1070148.1"/>
    <property type="molecule type" value="Genomic_DNA"/>
</dbReference>
<dbReference type="InterPro" id="IPR003347">
    <property type="entry name" value="JmjC_dom"/>
</dbReference>
<keyword evidence="9" id="KW-0862">Zinc</keyword>
<feature type="compositionally biased region" description="Low complexity" evidence="19">
    <location>
        <begin position="1"/>
        <end position="27"/>
    </location>
</feature>
<dbReference type="SUPFAM" id="SSF51197">
    <property type="entry name" value="Clavaminate synthase-like"/>
    <property type="match status" value="1"/>
</dbReference>
<gene>
    <name evidence="21" type="primary">JHD1_4</name>
    <name evidence="21" type="ORF">PGTUg99_012055</name>
</gene>
<dbReference type="SUPFAM" id="SSF57903">
    <property type="entry name" value="FYVE/PHD zinc finger"/>
    <property type="match status" value="1"/>
</dbReference>
<feature type="compositionally biased region" description="Basic and acidic residues" evidence="19">
    <location>
        <begin position="441"/>
        <end position="450"/>
    </location>
</feature>
<dbReference type="EC" id="1.14.11.27" evidence="5"/>
<comment type="function">
    <text evidence="2">Histone demethylase that specifically demethylates 'Lys-36' of histone H3, thereby playing a central role in histone code.</text>
</comment>
<evidence type="ECO:0000256" key="15">
    <source>
        <dbReference type="ARBA" id="ARBA00023163"/>
    </source>
</evidence>
<dbReference type="Pfam" id="PF02373">
    <property type="entry name" value="JmjC"/>
    <property type="match status" value="1"/>
</dbReference>
<evidence type="ECO:0000256" key="14">
    <source>
        <dbReference type="ARBA" id="ARBA00023015"/>
    </source>
</evidence>
<evidence type="ECO:0000256" key="2">
    <source>
        <dbReference type="ARBA" id="ARBA00003909"/>
    </source>
</evidence>
<evidence type="ECO:0000256" key="17">
    <source>
        <dbReference type="ARBA" id="ARBA00031083"/>
    </source>
</evidence>
<evidence type="ECO:0000256" key="4">
    <source>
        <dbReference type="ARBA" id="ARBA00008037"/>
    </source>
</evidence>
<dbReference type="GO" id="GO:0005634">
    <property type="term" value="C:nucleus"/>
    <property type="evidence" value="ECO:0007669"/>
    <property type="project" value="UniProtKB-SubCell"/>
</dbReference>
<feature type="region of interest" description="Disordered" evidence="19">
    <location>
        <begin position="531"/>
        <end position="574"/>
    </location>
</feature>
<evidence type="ECO:0000256" key="6">
    <source>
        <dbReference type="ARBA" id="ARBA00015153"/>
    </source>
</evidence>
<feature type="compositionally biased region" description="Basic and acidic residues" evidence="19">
    <location>
        <begin position="660"/>
        <end position="669"/>
    </location>
</feature>
<keyword evidence="14" id="KW-0805">Transcription regulation</keyword>
<evidence type="ECO:0000256" key="18">
    <source>
        <dbReference type="ARBA" id="ARBA00047915"/>
    </source>
</evidence>
<keyword evidence="16" id="KW-0539">Nucleus</keyword>
<keyword evidence="11" id="KW-0223">Dioxygenase</keyword>
<evidence type="ECO:0000256" key="11">
    <source>
        <dbReference type="ARBA" id="ARBA00022964"/>
    </source>
</evidence>
<feature type="region of interest" description="Disordered" evidence="19">
    <location>
        <begin position="1"/>
        <end position="29"/>
    </location>
</feature>
<evidence type="ECO:0000256" key="9">
    <source>
        <dbReference type="ARBA" id="ARBA00022833"/>
    </source>
</evidence>
<evidence type="ECO:0000259" key="20">
    <source>
        <dbReference type="PROSITE" id="PS51184"/>
    </source>
</evidence>
<dbReference type="InterPro" id="IPR050690">
    <property type="entry name" value="JHDM1_Histone_Demethylase"/>
</dbReference>
<dbReference type="AlphaFoldDB" id="A0A5B0M2H8"/>
<dbReference type="SMART" id="SM00558">
    <property type="entry name" value="JmjC"/>
    <property type="match status" value="1"/>
</dbReference>
<dbReference type="InterPro" id="IPR019786">
    <property type="entry name" value="Zinc_finger_PHD-type_CS"/>
</dbReference>
<proteinExistence type="inferred from homology"/>
<organism evidence="21 22">
    <name type="scientific">Puccinia graminis f. sp. tritici</name>
    <dbReference type="NCBI Taxonomy" id="56615"/>
    <lineage>
        <taxon>Eukaryota</taxon>
        <taxon>Fungi</taxon>
        <taxon>Dikarya</taxon>
        <taxon>Basidiomycota</taxon>
        <taxon>Pucciniomycotina</taxon>
        <taxon>Pucciniomycetes</taxon>
        <taxon>Pucciniales</taxon>
        <taxon>Pucciniaceae</taxon>
        <taxon>Puccinia</taxon>
    </lineage>
</organism>
<comment type="caution">
    <text evidence="21">The sequence shown here is derived from an EMBL/GenBank/DDBJ whole genome shotgun (WGS) entry which is preliminary data.</text>
</comment>
<name>A0A5B0M2H8_PUCGR</name>
<keyword evidence="13" id="KW-0408">Iron</keyword>
<comment type="similarity">
    <text evidence="4">Belongs to the JHDM1 histone demethylase family.</text>
</comment>
<evidence type="ECO:0000256" key="8">
    <source>
        <dbReference type="ARBA" id="ARBA00022771"/>
    </source>
</evidence>
<dbReference type="Proteomes" id="UP000325313">
    <property type="component" value="Unassembled WGS sequence"/>
</dbReference>
<dbReference type="Pfam" id="PF17811">
    <property type="entry name" value="JHD"/>
    <property type="match status" value="1"/>
</dbReference>
<evidence type="ECO:0000256" key="12">
    <source>
        <dbReference type="ARBA" id="ARBA00023002"/>
    </source>
</evidence>
<evidence type="ECO:0000256" key="5">
    <source>
        <dbReference type="ARBA" id="ARBA00013246"/>
    </source>
</evidence>
<dbReference type="Gene3D" id="3.30.40.10">
    <property type="entry name" value="Zinc/RING finger domain, C3HC4 (zinc finger)"/>
    <property type="match status" value="1"/>
</dbReference>
<keyword evidence="12" id="KW-0560">Oxidoreductase</keyword>
<evidence type="ECO:0000256" key="1">
    <source>
        <dbReference type="ARBA" id="ARBA00001954"/>
    </source>
</evidence>
<feature type="region of interest" description="Disordered" evidence="19">
    <location>
        <begin position="586"/>
        <end position="732"/>
    </location>
</feature>
<keyword evidence="7" id="KW-0479">Metal-binding</keyword>
<feature type="compositionally biased region" description="Polar residues" evidence="19">
    <location>
        <begin position="649"/>
        <end position="659"/>
    </location>
</feature>
<dbReference type="InterPro" id="IPR001965">
    <property type="entry name" value="Znf_PHD"/>
</dbReference>
<dbReference type="PROSITE" id="PS51184">
    <property type="entry name" value="JMJC"/>
    <property type="match status" value="1"/>
</dbReference>
<evidence type="ECO:0000256" key="19">
    <source>
        <dbReference type="SAM" id="MobiDB-lite"/>
    </source>
</evidence>
<dbReference type="PROSITE" id="PS01359">
    <property type="entry name" value="ZF_PHD_1"/>
    <property type="match status" value="1"/>
</dbReference>
<evidence type="ECO:0000313" key="22">
    <source>
        <dbReference type="Proteomes" id="UP000325313"/>
    </source>
</evidence>
<sequence>MTAIPTQASSPSTSTNTTVSSQSSSTQKNKPVDRCLKCLLNQPACPTPWIYCSLCSSSWHWSCVTINQLDPIDIIEKWFCGNCTKKDPNLQAIYKEPPRKSSRAKAKKINYSDLSNDPLTDPDRFVKLADTKKNVIDGFDVPSTGPHKAFRKMKPEELSLEWLINDPQAMTEPIVIDDSAGLRAQGMRMPSPELTIGQIAELVGPETPVEVIDVASQAELSRWTLAQWASYYEHPARQRVRNVISLEVSDSPLGDSVQLPQIVKDLDWVNTIWPSHLRAQGSATFPKVQKYCLMSVARCWTDWHIDFAGSSVFYHILRGAKTFYFIRPTVANLAKYERWSGSSKLQESTWLGDQVNVVYKVCLRAGQTMMIPTGWIHAVHTPVDSLVFGGNFLHSLNIPLQLRIHQIENNTKVPKKFRFPFFLPMLWFVACHYLRRLEGDEHQKPSDGAHDSSSSSIPFNLDSLPRIPERILAGLSTLAEFLPSQTEWSDNHPPLSSAELSKVLEGYLDTNRIPNLGQTSTQFQHLLRRLHPSTHPSPTKVEQEYSTNRAPDTLAPPQKENNPGGESGADKKPFKSPLQITLKRKISCPSVTGTSEEGQAKPPTLSSNRSLTLKLKNKNGSSQNGDAGGKTTTRGETKKKATGNKKVKSQQTGTVVSQSESRKKTDPGEILRISNPPPVNHVHREKRARPFPLVSDQSDGLLPPPPADSSGSSELLEDVEVRTTSAENSVLRKSVDPRSGMVIFETRTVKTVIEKAFFPPV</sequence>
<evidence type="ECO:0000256" key="3">
    <source>
        <dbReference type="ARBA" id="ARBA00004123"/>
    </source>
</evidence>
<comment type="subcellular location">
    <subcellularLocation>
        <location evidence="3">Nucleus</location>
    </subcellularLocation>
</comment>
<keyword evidence="10" id="KW-0156">Chromatin regulator</keyword>
<dbReference type="GO" id="GO:0140680">
    <property type="term" value="F:histone H3K36me/H3K36me2 demethylase activity"/>
    <property type="evidence" value="ECO:0007669"/>
    <property type="project" value="UniProtKB-EC"/>
</dbReference>
<dbReference type="PANTHER" id="PTHR23123">
    <property type="entry name" value="PHD/F-BOX CONTAINING PROTEIN"/>
    <property type="match status" value="1"/>
</dbReference>
<comment type="catalytic activity">
    <reaction evidence="18">
        <text>N(6),N(6)-dimethyl-L-lysyl(36)-[histone H3] + 2 2-oxoglutarate + 2 O2 = L-lysyl(36)-[histone H3] + 2 formaldehyde + 2 succinate + 2 CO2</text>
        <dbReference type="Rhea" id="RHEA:42032"/>
        <dbReference type="Rhea" id="RHEA-COMP:9785"/>
        <dbReference type="Rhea" id="RHEA-COMP:9787"/>
        <dbReference type="ChEBI" id="CHEBI:15379"/>
        <dbReference type="ChEBI" id="CHEBI:16526"/>
        <dbReference type="ChEBI" id="CHEBI:16810"/>
        <dbReference type="ChEBI" id="CHEBI:16842"/>
        <dbReference type="ChEBI" id="CHEBI:29969"/>
        <dbReference type="ChEBI" id="CHEBI:30031"/>
        <dbReference type="ChEBI" id="CHEBI:61976"/>
        <dbReference type="EC" id="1.14.11.27"/>
    </reaction>
</comment>
<evidence type="ECO:0000256" key="13">
    <source>
        <dbReference type="ARBA" id="ARBA00023004"/>
    </source>
</evidence>
<evidence type="ECO:0000256" key="7">
    <source>
        <dbReference type="ARBA" id="ARBA00022723"/>
    </source>
</evidence>
<evidence type="ECO:0000256" key="16">
    <source>
        <dbReference type="ARBA" id="ARBA00023242"/>
    </source>
</evidence>
<dbReference type="InterPro" id="IPR013083">
    <property type="entry name" value="Znf_RING/FYVE/PHD"/>
</dbReference>
<dbReference type="InterPro" id="IPR011011">
    <property type="entry name" value="Znf_FYVE_PHD"/>
</dbReference>
<keyword evidence="15" id="KW-0804">Transcription</keyword>
<dbReference type="SMART" id="SM00249">
    <property type="entry name" value="PHD"/>
    <property type="match status" value="1"/>
</dbReference>
<evidence type="ECO:0000313" key="21">
    <source>
        <dbReference type="EMBL" id="KAA1070148.1"/>
    </source>
</evidence>
<dbReference type="GO" id="GO:0008270">
    <property type="term" value="F:zinc ion binding"/>
    <property type="evidence" value="ECO:0007669"/>
    <property type="project" value="UniProtKB-KW"/>
</dbReference>
<dbReference type="Gene3D" id="2.60.120.650">
    <property type="entry name" value="Cupin"/>
    <property type="match status" value="1"/>
</dbReference>